<sequence length="69" mass="7148">MGDGGAGLTAEDLEEYRGELTGYCYRMLGAYAEAEDAVHLSTRRRVPTDAADSAALADGALVSAGFHGP</sequence>
<proteinExistence type="predicted"/>
<dbReference type="AlphaFoldDB" id="A0A0B5ILI8"/>
<name>A0A0B5ILI8_9ACTN</name>
<evidence type="ECO:0000313" key="2">
    <source>
        <dbReference type="Proteomes" id="UP000031774"/>
    </source>
</evidence>
<dbReference type="STRING" id="362257.SVTN_38120"/>
<keyword evidence="2" id="KW-1185">Reference proteome</keyword>
<dbReference type="EMBL" id="CP010407">
    <property type="protein sequence ID" value="AJF69224.1"/>
    <property type="molecule type" value="Genomic_DNA"/>
</dbReference>
<reference evidence="1 2" key="1">
    <citation type="submission" date="2014-12" db="EMBL/GenBank/DDBJ databases">
        <title>Complete genome sequence of Streptomyces vietnamensis strain GIMV4.0001, a genetic manipulable producer of the benzoisochromanequinone antibiotic granaticin.</title>
        <authorList>
            <person name="Deng M.R."/>
            <person name="Guo J."/>
            <person name="Ma L.Y."/>
            <person name="Feng G.D."/>
            <person name="Mo C.Y."/>
            <person name="Zhu H.H."/>
        </authorList>
    </citation>
    <scope>NUCLEOTIDE SEQUENCE [LARGE SCALE GENOMIC DNA]</scope>
    <source>
        <strain evidence="2">GIMV4.0001</strain>
    </source>
</reference>
<protein>
    <submittedName>
        <fullName evidence="1">Uncharacterized protein</fullName>
    </submittedName>
</protein>
<evidence type="ECO:0000313" key="1">
    <source>
        <dbReference type="EMBL" id="AJF69224.1"/>
    </source>
</evidence>
<dbReference type="HOGENOM" id="CLU_2774350_0_0_11"/>
<organism evidence="1 2">
    <name type="scientific">Streptomyces vietnamensis</name>
    <dbReference type="NCBI Taxonomy" id="362257"/>
    <lineage>
        <taxon>Bacteria</taxon>
        <taxon>Bacillati</taxon>
        <taxon>Actinomycetota</taxon>
        <taxon>Actinomycetes</taxon>
        <taxon>Kitasatosporales</taxon>
        <taxon>Streptomycetaceae</taxon>
        <taxon>Streptomyces</taxon>
    </lineage>
</organism>
<gene>
    <name evidence="1" type="ORF">SVTN_38120</name>
</gene>
<accession>A0A0B5ILI8</accession>
<dbReference type="Proteomes" id="UP000031774">
    <property type="component" value="Chromosome"/>
</dbReference>
<dbReference type="KEGG" id="svt:SVTN_38120"/>